<name>A0A0D2NE78_HYPSF</name>
<dbReference type="EMBL" id="KN817605">
    <property type="protein sequence ID" value="KJA17364.1"/>
    <property type="molecule type" value="Genomic_DNA"/>
</dbReference>
<dbReference type="Gene3D" id="3.80.10.10">
    <property type="entry name" value="Ribonuclease Inhibitor"/>
    <property type="match status" value="1"/>
</dbReference>
<gene>
    <name evidence="1" type="ORF">HYPSUDRAFT_46574</name>
</gene>
<organism evidence="1 2">
    <name type="scientific">Hypholoma sublateritium (strain FD-334 SS-4)</name>
    <dbReference type="NCBI Taxonomy" id="945553"/>
    <lineage>
        <taxon>Eukaryota</taxon>
        <taxon>Fungi</taxon>
        <taxon>Dikarya</taxon>
        <taxon>Basidiomycota</taxon>
        <taxon>Agaricomycotina</taxon>
        <taxon>Agaricomycetes</taxon>
        <taxon>Agaricomycetidae</taxon>
        <taxon>Agaricales</taxon>
        <taxon>Agaricineae</taxon>
        <taxon>Strophariaceae</taxon>
        <taxon>Hypholoma</taxon>
    </lineage>
</organism>
<dbReference type="SUPFAM" id="SSF52047">
    <property type="entry name" value="RNI-like"/>
    <property type="match status" value="1"/>
</dbReference>
<evidence type="ECO:0000313" key="2">
    <source>
        <dbReference type="Proteomes" id="UP000054270"/>
    </source>
</evidence>
<reference evidence="2" key="1">
    <citation type="submission" date="2014-04" db="EMBL/GenBank/DDBJ databases">
        <title>Evolutionary Origins and Diversification of the Mycorrhizal Mutualists.</title>
        <authorList>
            <consortium name="DOE Joint Genome Institute"/>
            <consortium name="Mycorrhizal Genomics Consortium"/>
            <person name="Kohler A."/>
            <person name="Kuo A."/>
            <person name="Nagy L.G."/>
            <person name="Floudas D."/>
            <person name="Copeland A."/>
            <person name="Barry K.W."/>
            <person name="Cichocki N."/>
            <person name="Veneault-Fourrey C."/>
            <person name="LaButti K."/>
            <person name="Lindquist E.A."/>
            <person name="Lipzen A."/>
            <person name="Lundell T."/>
            <person name="Morin E."/>
            <person name="Murat C."/>
            <person name="Riley R."/>
            <person name="Ohm R."/>
            <person name="Sun H."/>
            <person name="Tunlid A."/>
            <person name="Henrissat B."/>
            <person name="Grigoriev I.V."/>
            <person name="Hibbett D.S."/>
            <person name="Martin F."/>
        </authorList>
    </citation>
    <scope>NUCLEOTIDE SEQUENCE [LARGE SCALE GENOMIC DNA]</scope>
    <source>
        <strain evidence="2">FD-334 SS-4</strain>
    </source>
</reference>
<keyword evidence="2" id="KW-1185">Reference proteome</keyword>
<accession>A0A0D2NE78</accession>
<dbReference type="STRING" id="945553.A0A0D2NE78"/>
<protein>
    <submittedName>
        <fullName evidence="1">Uncharacterized protein</fullName>
    </submittedName>
</protein>
<dbReference type="InterPro" id="IPR032675">
    <property type="entry name" value="LRR_dom_sf"/>
</dbReference>
<proteinExistence type="predicted"/>
<dbReference type="OrthoDB" id="3249706at2759"/>
<dbReference type="OMA" id="NISEPHM"/>
<evidence type="ECO:0000313" key="1">
    <source>
        <dbReference type="EMBL" id="KJA17364.1"/>
    </source>
</evidence>
<dbReference type="Proteomes" id="UP000054270">
    <property type="component" value="Unassembled WGS sequence"/>
</dbReference>
<dbReference type="AlphaFoldDB" id="A0A0D2NE78"/>
<sequence length="492" mass="54596">MPCEFCQPATASSASLSKAPAQNASSDTVAGLEAEITSVESAMEMLVQRRTTLRRKINALSPTAQLPAEILTEIFRLVCQRTEDDARLITPLLFGGICKEWRDIAWSTPLLWNTICLHLSRTMHGSRVQLLREWLLRANTSPLYIKLTSDNEDDATFCSLHTIMDTLVARSTYWYSLDCLLPFQCHNLLRDHHFPMLTSVSVHPPKGTISTFSEPPNMFLSAPKLFDVDLSGYNFPAIVLPWGQLRRFKTQFLTVAECLKVLRRSPNLKECRLESVYSPEIIASPVSETLYSALEILDVSLIKGSAISLLDNVTLPALRELRVNYSGVGGLLMSAIRSLFLRSGCDLRRLCIEKHNFHTDDLIFCLKTIPSLTHLRLFSSGDVTHTSMGLTENMVSMLDPSRHASPLLPNLTSLEYRGRVFCGLPAILALAESRHCFVAEHAKGALALPGLCMLEITSTAQYDVPREAQETIARLRAAGMAISVCSITGDLS</sequence>
<dbReference type="Gene3D" id="1.20.1280.50">
    <property type="match status" value="1"/>
</dbReference>